<evidence type="ECO:0000313" key="1">
    <source>
        <dbReference type="EMBL" id="KAI7957148.1"/>
    </source>
</evidence>
<keyword evidence="2" id="KW-1185">Reference proteome</keyword>
<comment type="caution">
    <text evidence="1">The sequence shown here is derived from an EMBL/GenBank/DDBJ whole genome shotgun (WGS) entry which is preliminary data.</text>
</comment>
<dbReference type="Proteomes" id="UP001060170">
    <property type="component" value="Chromosome 4"/>
</dbReference>
<gene>
    <name evidence="1" type="ORF">MJO28_004243</name>
</gene>
<reference evidence="2" key="2">
    <citation type="journal article" date="2018" name="Mol. Plant Microbe Interact.">
        <title>Genome sequence resources for the wheat stripe rust pathogen (Puccinia striiformis f. sp. tritici) and the barley stripe rust pathogen (Puccinia striiformis f. sp. hordei).</title>
        <authorList>
            <person name="Xia C."/>
            <person name="Wang M."/>
            <person name="Yin C."/>
            <person name="Cornejo O.E."/>
            <person name="Hulbert S.H."/>
            <person name="Chen X."/>
        </authorList>
    </citation>
    <scope>NUCLEOTIDE SEQUENCE [LARGE SCALE GENOMIC DNA]</scope>
    <source>
        <strain evidence="2">93-210</strain>
    </source>
</reference>
<sequence length="207" mass="23233">MSPVGLSLTSRDLRGKPCCQAAEWTKDGTELGNSSFGLLFKSSRRSARVGASVSSFGSVRDALVKRRQRCHVDSKVVSQGIVAFDWAVKDVKARQVKFQELRGSEGGDNGLVQDDEERDIDWAGDDNSTSIKENHKQKIIDEYGLDELNSDEDFEDFEEVEYDQFTSSKNKKKTTQQQQPRESSTPKQTTTVDNNDDKEKEEEEVVG</sequence>
<accession>A0ACC0EQ41</accession>
<name>A0ACC0EQ41_9BASI</name>
<organism evidence="1 2">
    <name type="scientific">Puccinia striiformis f. sp. tritici</name>
    <dbReference type="NCBI Taxonomy" id="168172"/>
    <lineage>
        <taxon>Eukaryota</taxon>
        <taxon>Fungi</taxon>
        <taxon>Dikarya</taxon>
        <taxon>Basidiomycota</taxon>
        <taxon>Pucciniomycotina</taxon>
        <taxon>Pucciniomycetes</taxon>
        <taxon>Pucciniales</taxon>
        <taxon>Pucciniaceae</taxon>
        <taxon>Puccinia</taxon>
    </lineage>
</organism>
<protein>
    <submittedName>
        <fullName evidence="1">Uncharacterized protein</fullName>
    </submittedName>
</protein>
<proteinExistence type="predicted"/>
<reference evidence="1 2" key="3">
    <citation type="journal article" date="2022" name="Microbiol. Spectr.">
        <title>Folding features and dynamics of 3D genome architecture in plant fungal pathogens.</title>
        <authorList>
            <person name="Xia C."/>
        </authorList>
    </citation>
    <scope>NUCLEOTIDE SEQUENCE [LARGE SCALE GENOMIC DNA]</scope>
    <source>
        <strain evidence="1 2">93-210</strain>
    </source>
</reference>
<evidence type="ECO:0000313" key="2">
    <source>
        <dbReference type="Proteomes" id="UP001060170"/>
    </source>
</evidence>
<dbReference type="EMBL" id="CM045868">
    <property type="protein sequence ID" value="KAI7957148.1"/>
    <property type="molecule type" value="Genomic_DNA"/>
</dbReference>
<reference evidence="2" key="1">
    <citation type="journal article" date="2018" name="BMC Genomics">
        <title>Genomic insights into host adaptation between the wheat stripe rust pathogen (Puccinia striiformis f. sp. tritici) and the barley stripe rust pathogen (Puccinia striiformis f. sp. hordei).</title>
        <authorList>
            <person name="Xia C."/>
            <person name="Wang M."/>
            <person name="Yin C."/>
            <person name="Cornejo O.E."/>
            <person name="Hulbert S.H."/>
            <person name="Chen X."/>
        </authorList>
    </citation>
    <scope>NUCLEOTIDE SEQUENCE [LARGE SCALE GENOMIC DNA]</scope>
    <source>
        <strain evidence="2">93-210</strain>
    </source>
</reference>